<dbReference type="GO" id="GO:0032259">
    <property type="term" value="P:methylation"/>
    <property type="evidence" value="ECO:0007669"/>
    <property type="project" value="UniProtKB-KW"/>
</dbReference>
<dbReference type="AlphaFoldDB" id="A0A1L7CLK9"/>
<dbReference type="Proteomes" id="UP000315353">
    <property type="component" value="Unassembled WGS sequence"/>
</dbReference>
<dbReference type="PANTHER" id="PTHR42912:SF93">
    <property type="entry name" value="N6-ADENOSINE-METHYLTRANSFERASE TMT1A"/>
    <property type="match status" value="1"/>
</dbReference>
<dbReference type="STRING" id="28028.CFLV_05735"/>
<dbReference type="OrthoDB" id="5566900at2"/>
<dbReference type="InterPro" id="IPR013216">
    <property type="entry name" value="Methyltransf_11"/>
</dbReference>
<keyword evidence="2" id="KW-0808">Transferase</keyword>
<dbReference type="Gene3D" id="3.40.50.150">
    <property type="entry name" value="Vaccinia Virus protein VP39"/>
    <property type="match status" value="1"/>
</dbReference>
<evidence type="ECO:0000313" key="3">
    <source>
        <dbReference type="EMBL" id="GEB98686.1"/>
    </source>
</evidence>
<sequence>MPTPSQANERFWDADSASYHLSHPDYLADFYWCPEMLHEKDAHLLGDTTGKRILEVGCGSAACTRWLHGRSALALGFDISRSMLGHAATRKQSPDLPLVQADVLNIPLASNSFDIAFSAFGALPFVQDIDHALAEISRVTRPGGRFVFSVNHPMRWIFPDDPGELTASVSYFERSYLEHDDAGELTYAEFHRTLGDWFRALQMRGSFLIEDVIEPEWPPELSTEWGQWSPLRGGIFPGTIIFSCTNMK</sequence>
<organism evidence="2 4">
    <name type="scientific">Corynebacterium flavescens</name>
    <dbReference type="NCBI Taxonomy" id="28028"/>
    <lineage>
        <taxon>Bacteria</taxon>
        <taxon>Bacillati</taxon>
        <taxon>Actinomycetota</taxon>
        <taxon>Actinomycetes</taxon>
        <taxon>Mycobacteriales</taxon>
        <taxon>Corynebacteriaceae</taxon>
        <taxon>Corynebacterium</taxon>
    </lineage>
</organism>
<dbReference type="EMBL" id="BJNB01000046">
    <property type="protein sequence ID" value="GEB98686.1"/>
    <property type="molecule type" value="Genomic_DNA"/>
</dbReference>
<proteinExistence type="predicted"/>
<keyword evidence="4" id="KW-1185">Reference proteome</keyword>
<dbReference type="InterPro" id="IPR029063">
    <property type="entry name" value="SAM-dependent_MTases_sf"/>
</dbReference>
<reference evidence="2 4" key="1">
    <citation type="submission" date="2014-08" db="EMBL/GenBank/DDBJ databases">
        <title>Complete genome sequence of Corynebacterium flavescens OJ8(T)(=DSM 20296(T)), isolated from cheese.</title>
        <authorList>
            <person name="Ruckert C."/>
            <person name="Albersmeier A."/>
            <person name="Winkler A."/>
            <person name="Kalinowski J."/>
        </authorList>
    </citation>
    <scope>NUCLEOTIDE SEQUENCE [LARGE SCALE GENOMIC DNA]</scope>
    <source>
        <strain evidence="2 4">OJ8</strain>
    </source>
</reference>
<keyword evidence="2" id="KW-0489">Methyltransferase</keyword>
<dbReference type="SUPFAM" id="SSF53335">
    <property type="entry name" value="S-adenosyl-L-methionine-dependent methyltransferases"/>
    <property type="match status" value="1"/>
</dbReference>
<evidence type="ECO:0000313" key="5">
    <source>
        <dbReference type="Proteomes" id="UP000315353"/>
    </source>
</evidence>
<gene>
    <name evidence="3" type="ORF">CFL01nite_21810</name>
    <name evidence="2" type="ORF">CFLV_05735</name>
</gene>
<dbReference type="EMBL" id="CP009246">
    <property type="protein sequence ID" value="APT86736.1"/>
    <property type="molecule type" value="Genomic_DNA"/>
</dbReference>
<evidence type="ECO:0000313" key="2">
    <source>
        <dbReference type="EMBL" id="APT86736.1"/>
    </source>
</evidence>
<dbReference type="Proteomes" id="UP000185479">
    <property type="component" value="Chromosome"/>
</dbReference>
<feature type="domain" description="Methyltransferase type 11" evidence="1">
    <location>
        <begin position="54"/>
        <end position="148"/>
    </location>
</feature>
<dbReference type="GO" id="GO:0008757">
    <property type="term" value="F:S-adenosylmethionine-dependent methyltransferase activity"/>
    <property type="evidence" value="ECO:0007669"/>
    <property type="project" value="InterPro"/>
</dbReference>
<dbReference type="RefSeq" id="WP_075729728.1">
    <property type="nucleotide sequence ID" value="NZ_BJNB01000046.1"/>
</dbReference>
<protein>
    <submittedName>
        <fullName evidence="2">SAM-dependent methyltransferase</fullName>
    </submittedName>
</protein>
<evidence type="ECO:0000259" key="1">
    <source>
        <dbReference type="Pfam" id="PF08241"/>
    </source>
</evidence>
<dbReference type="Pfam" id="PF08241">
    <property type="entry name" value="Methyltransf_11"/>
    <property type="match status" value="1"/>
</dbReference>
<dbReference type="GeneID" id="82880216"/>
<dbReference type="PANTHER" id="PTHR42912">
    <property type="entry name" value="METHYLTRANSFERASE"/>
    <property type="match status" value="1"/>
</dbReference>
<dbReference type="KEGG" id="cfc:CFLV_05735"/>
<dbReference type="CDD" id="cd02440">
    <property type="entry name" value="AdoMet_MTases"/>
    <property type="match status" value="1"/>
</dbReference>
<evidence type="ECO:0000313" key="4">
    <source>
        <dbReference type="Proteomes" id="UP000185479"/>
    </source>
</evidence>
<dbReference type="InterPro" id="IPR050508">
    <property type="entry name" value="Methyltransf_Superfamily"/>
</dbReference>
<name>A0A1L7CLK9_CORFL</name>
<reference evidence="3 5" key="2">
    <citation type="submission" date="2019-06" db="EMBL/GenBank/DDBJ databases">
        <title>Whole genome shotgun sequence of Corynebacterium flavescens NBRC 14136.</title>
        <authorList>
            <person name="Hosoyama A."/>
            <person name="Uohara A."/>
            <person name="Ohji S."/>
            <person name="Ichikawa N."/>
        </authorList>
    </citation>
    <scope>NUCLEOTIDE SEQUENCE [LARGE SCALE GENOMIC DNA]</scope>
    <source>
        <strain evidence="3 5">NBRC 14136</strain>
    </source>
</reference>
<accession>A0A1L7CLK9</accession>